<evidence type="ECO:0000313" key="3">
    <source>
        <dbReference type="EMBL" id="SET20081.1"/>
    </source>
</evidence>
<dbReference type="Pfam" id="PF10011">
    <property type="entry name" value="DUF2254"/>
    <property type="match status" value="1"/>
</dbReference>
<name>A0A1I0CKV8_9ACTN</name>
<feature type="region of interest" description="Disordered" evidence="1">
    <location>
        <begin position="179"/>
        <end position="211"/>
    </location>
</feature>
<evidence type="ECO:0000256" key="2">
    <source>
        <dbReference type="SAM" id="Phobius"/>
    </source>
</evidence>
<evidence type="ECO:0000256" key="1">
    <source>
        <dbReference type="SAM" id="MobiDB-lite"/>
    </source>
</evidence>
<reference evidence="4" key="1">
    <citation type="submission" date="2016-10" db="EMBL/GenBank/DDBJ databases">
        <authorList>
            <person name="Varghese N."/>
            <person name="Submissions S."/>
        </authorList>
    </citation>
    <scope>NUCLEOTIDE SEQUENCE [LARGE SCALE GENOMIC DNA]</scope>
    <source>
        <strain evidence="4">DSM 44209</strain>
    </source>
</reference>
<keyword evidence="4" id="KW-1185">Reference proteome</keyword>
<dbReference type="AlphaFoldDB" id="A0A1I0CKV8"/>
<evidence type="ECO:0000313" key="4">
    <source>
        <dbReference type="Proteomes" id="UP000198507"/>
    </source>
</evidence>
<feature type="transmembrane region" description="Helical" evidence="2">
    <location>
        <begin position="20"/>
        <end position="39"/>
    </location>
</feature>
<keyword evidence="2" id="KW-0472">Membrane</keyword>
<feature type="transmembrane region" description="Helical" evidence="2">
    <location>
        <begin position="110"/>
        <end position="127"/>
    </location>
</feature>
<accession>A0A1I0CKV8</accession>
<proteinExistence type="predicted"/>
<gene>
    <name evidence="3" type="ORF">SAMN04488546_1634</name>
</gene>
<keyword evidence="2" id="KW-1133">Transmembrane helix</keyword>
<protein>
    <submittedName>
        <fullName evidence="3">Uncharacterized membrane protein</fullName>
    </submittedName>
</protein>
<organism evidence="3 4">
    <name type="scientific">Geodermatophilus poikilotrophus</name>
    <dbReference type="NCBI Taxonomy" id="1333667"/>
    <lineage>
        <taxon>Bacteria</taxon>
        <taxon>Bacillati</taxon>
        <taxon>Actinomycetota</taxon>
        <taxon>Actinomycetes</taxon>
        <taxon>Geodermatophilales</taxon>
        <taxon>Geodermatophilaceae</taxon>
        <taxon>Geodermatophilus</taxon>
    </lineage>
</organism>
<feature type="transmembrane region" description="Helical" evidence="2">
    <location>
        <begin position="147"/>
        <end position="167"/>
    </location>
</feature>
<keyword evidence="2" id="KW-0812">Transmembrane</keyword>
<dbReference type="EMBL" id="FOIE01000003">
    <property type="protein sequence ID" value="SET20081.1"/>
    <property type="molecule type" value="Genomic_DNA"/>
</dbReference>
<dbReference type="InterPro" id="IPR018723">
    <property type="entry name" value="DUF2254_membrane"/>
</dbReference>
<dbReference type="RefSeq" id="WP_175486423.1">
    <property type="nucleotide sequence ID" value="NZ_FOIE01000003.1"/>
</dbReference>
<feature type="transmembrane region" description="Helical" evidence="2">
    <location>
        <begin position="67"/>
        <end position="90"/>
    </location>
</feature>
<feature type="compositionally biased region" description="Basic and acidic residues" evidence="1">
    <location>
        <begin position="179"/>
        <end position="200"/>
    </location>
</feature>
<sequence>MTSRPRGGRVEALRGAVSGALWPLPAAAILAAVGLGIGLTELDQELAFGDDPIRFVFTGGPSAARTLLSAIASSLISATTLLFSLTIVTLQLASSQYSPRLLQTFVRDRVVQTCLGVLLGTFVYALVVLRTVRSADEAQGSSFVPRISVTVAFLLMLASVAALVTFLSHQTRQLRVETMMRDVHDESSRTRARLQERQGDQPDGPLPEVPGSARPLCARSSGFLVQVADGPLLEAVTGCGAVLLLDRRPGDPVVAGAPMAWAWPQGAGDAVPVDELEGALQRSVDLGHERGDVADPSYGLRKLVDIAARALSPGINDPTTAGHALSHVSALLGDAAVRDTWHRRLTDEDGAERLVLRSWTFPELLDLGVTQVRHYGREDLTVVDRLFGLLAEVAWRAHTPLQREALRHERDALVEQSCASPPPGRTAEDVQRWARTVDAALAGQWLRPAG</sequence>
<dbReference type="Proteomes" id="UP000198507">
    <property type="component" value="Unassembled WGS sequence"/>
</dbReference>